<evidence type="ECO:0000256" key="1">
    <source>
        <dbReference type="SAM" id="MobiDB-lite"/>
    </source>
</evidence>
<dbReference type="AlphaFoldDB" id="A0A3N4IFX2"/>
<reference evidence="2 3" key="1">
    <citation type="journal article" date="2018" name="Nat. Ecol. Evol.">
        <title>Pezizomycetes genomes reveal the molecular basis of ectomycorrhizal truffle lifestyle.</title>
        <authorList>
            <person name="Murat C."/>
            <person name="Payen T."/>
            <person name="Noel B."/>
            <person name="Kuo A."/>
            <person name="Morin E."/>
            <person name="Chen J."/>
            <person name="Kohler A."/>
            <person name="Krizsan K."/>
            <person name="Balestrini R."/>
            <person name="Da Silva C."/>
            <person name="Montanini B."/>
            <person name="Hainaut M."/>
            <person name="Levati E."/>
            <person name="Barry K.W."/>
            <person name="Belfiori B."/>
            <person name="Cichocki N."/>
            <person name="Clum A."/>
            <person name="Dockter R.B."/>
            <person name="Fauchery L."/>
            <person name="Guy J."/>
            <person name="Iotti M."/>
            <person name="Le Tacon F."/>
            <person name="Lindquist E.A."/>
            <person name="Lipzen A."/>
            <person name="Malagnac F."/>
            <person name="Mello A."/>
            <person name="Molinier V."/>
            <person name="Miyauchi S."/>
            <person name="Poulain J."/>
            <person name="Riccioni C."/>
            <person name="Rubini A."/>
            <person name="Sitrit Y."/>
            <person name="Splivallo R."/>
            <person name="Traeger S."/>
            <person name="Wang M."/>
            <person name="Zifcakova L."/>
            <person name="Wipf D."/>
            <person name="Zambonelli A."/>
            <person name="Paolocci F."/>
            <person name="Nowrousian M."/>
            <person name="Ottonello S."/>
            <person name="Baldrian P."/>
            <person name="Spatafora J.W."/>
            <person name="Henrissat B."/>
            <person name="Nagy L.G."/>
            <person name="Aury J.M."/>
            <person name="Wincker P."/>
            <person name="Grigoriev I.V."/>
            <person name="Bonfante P."/>
            <person name="Martin F.M."/>
        </authorList>
    </citation>
    <scope>NUCLEOTIDE SEQUENCE [LARGE SCALE GENOMIC DNA]</scope>
    <source>
        <strain evidence="2 3">RN42</strain>
    </source>
</reference>
<evidence type="ECO:0008006" key="4">
    <source>
        <dbReference type="Google" id="ProtNLM"/>
    </source>
</evidence>
<organism evidence="2 3">
    <name type="scientific">Ascobolus immersus RN42</name>
    <dbReference type="NCBI Taxonomy" id="1160509"/>
    <lineage>
        <taxon>Eukaryota</taxon>
        <taxon>Fungi</taxon>
        <taxon>Dikarya</taxon>
        <taxon>Ascomycota</taxon>
        <taxon>Pezizomycotina</taxon>
        <taxon>Pezizomycetes</taxon>
        <taxon>Pezizales</taxon>
        <taxon>Ascobolaceae</taxon>
        <taxon>Ascobolus</taxon>
    </lineage>
</organism>
<protein>
    <recommendedName>
        <fullName evidence="4">DNA polymerase delta subunit 4</fullName>
    </recommendedName>
</protein>
<dbReference type="InterPro" id="IPR007218">
    <property type="entry name" value="DNA_pol_delta_4"/>
</dbReference>
<dbReference type="Pfam" id="PF04081">
    <property type="entry name" value="DNA_pol_delta_4"/>
    <property type="match status" value="1"/>
</dbReference>
<feature type="compositionally biased region" description="Polar residues" evidence="1">
    <location>
        <begin position="1"/>
        <end position="20"/>
    </location>
</feature>
<dbReference type="GO" id="GO:0006261">
    <property type="term" value="P:DNA-templated DNA replication"/>
    <property type="evidence" value="ECO:0007669"/>
    <property type="project" value="TreeGrafter"/>
</dbReference>
<sequence>MPQTRRSTQQKSQATLSFKSTGAKVSKPLQPVGKQAVGKKTLSPTPSIQKLKIDSGASTPKELSKSPVSQAPTPTGEKKPRIPSEDEKFAERIPQKQINDYYKKKIVAIQQTAPVHQEKLTTNEKIMRNFDMSSHYGPCTGISRLNRWKRAQKLGLKPPVEVLAVIVDAEKREGGNEKHRDERLAWVDEFLSGGGE</sequence>
<dbReference type="GO" id="GO:0003887">
    <property type="term" value="F:DNA-directed DNA polymerase activity"/>
    <property type="evidence" value="ECO:0007669"/>
    <property type="project" value="TreeGrafter"/>
</dbReference>
<evidence type="ECO:0000313" key="2">
    <source>
        <dbReference type="EMBL" id="RPA85055.1"/>
    </source>
</evidence>
<name>A0A3N4IFX2_ASCIM</name>
<dbReference type="GO" id="GO:0043625">
    <property type="term" value="C:delta DNA polymerase complex"/>
    <property type="evidence" value="ECO:0007669"/>
    <property type="project" value="TreeGrafter"/>
</dbReference>
<gene>
    <name evidence="2" type="ORF">BJ508DRAFT_359148</name>
</gene>
<proteinExistence type="predicted"/>
<feature type="compositionally biased region" description="Basic and acidic residues" evidence="1">
    <location>
        <begin position="76"/>
        <end position="94"/>
    </location>
</feature>
<feature type="region of interest" description="Disordered" evidence="1">
    <location>
        <begin position="1"/>
        <end position="96"/>
    </location>
</feature>
<dbReference type="EMBL" id="ML119655">
    <property type="protein sequence ID" value="RPA85055.1"/>
    <property type="molecule type" value="Genomic_DNA"/>
</dbReference>
<dbReference type="GO" id="GO:0000731">
    <property type="term" value="P:DNA synthesis involved in DNA repair"/>
    <property type="evidence" value="ECO:0007669"/>
    <property type="project" value="InterPro"/>
</dbReference>
<dbReference type="OrthoDB" id="337486at2759"/>
<keyword evidence="3" id="KW-1185">Reference proteome</keyword>
<dbReference type="PANTHER" id="PTHR14303:SF0">
    <property type="entry name" value="DNA POLYMERASE DELTA SUBUNIT 4"/>
    <property type="match status" value="1"/>
</dbReference>
<dbReference type="Proteomes" id="UP000275078">
    <property type="component" value="Unassembled WGS sequence"/>
</dbReference>
<dbReference type="PANTHER" id="PTHR14303">
    <property type="entry name" value="DNA POLYMERASE DELTA SUBUNIT 4"/>
    <property type="match status" value="1"/>
</dbReference>
<dbReference type="STRING" id="1160509.A0A3N4IFX2"/>
<accession>A0A3N4IFX2</accession>
<evidence type="ECO:0000313" key="3">
    <source>
        <dbReference type="Proteomes" id="UP000275078"/>
    </source>
</evidence>